<evidence type="ECO:0000256" key="11">
    <source>
        <dbReference type="RuleBase" id="RU000634"/>
    </source>
</evidence>
<keyword evidence="6" id="KW-0931">ER-Golgi transport</keyword>
<evidence type="ECO:0000256" key="7">
    <source>
        <dbReference type="ARBA" id="ARBA00022927"/>
    </source>
</evidence>
<dbReference type="OMA" id="CHVASPN"/>
<name>M7ZPW1_TRIUA</name>
<comment type="subcellular location">
    <subcellularLocation>
        <location evidence="1 11">Endoplasmic reticulum membrane</location>
        <topology evidence="1 11">Multi-pass membrane protein</topology>
    </subcellularLocation>
</comment>
<dbReference type="PANTHER" id="PTHR10585">
    <property type="entry name" value="ER LUMEN PROTEIN RETAINING RECEPTOR"/>
    <property type="match status" value="1"/>
</dbReference>
<dbReference type="GO" id="GO:0015031">
    <property type="term" value="P:protein transport"/>
    <property type="evidence" value="ECO:0007669"/>
    <property type="project" value="UniProtKB-KW"/>
</dbReference>
<evidence type="ECO:0000256" key="6">
    <source>
        <dbReference type="ARBA" id="ARBA00022892"/>
    </source>
</evidence>
<evidence type="ECO:0000313" key="13">
    <source>
        <dbReference type="EMBL" id="EMS54410.1"/>
    </source>
</evidence>
<dbReference type="GO" id="GO:0006621">
    <property type="term" value="P:protein retention in ER lumen"/>
    <property type="evidence" value="ECO:0007669"/>
    <property type="project" value="InterPro"/>
</dbReference>
<proteinExistence type="inferred from homology"/>
<evidence type="ECO:0000256" key="4">
    <source>
        <dbReference type="ARBA" id="ARBA00022692"/>
    </source>
</evidence>
<accession>M7ZPW1</accession>
<evidence type="ECO:0000256" key="8">
    <source>
        <dbReference type="ARBA" id="ARBA00022989"/>
    </source>
</evidence>
<keyword evidence="9 11" id="KW-0472">Membrane</keyword>
<dbReference type="GO" id="GO:0005789">
    <property type="term" value="C:endoplasmic reticulum membrane"/>
    <property type="evidence" value="ECO:0007669"/>
    <property type="project" value="UniProtKB-SubCell"/>
</dbReference>
<comment type="similarity">
    <text evidence="2 11">Belongs to the ERD2 family.</text>
</comment>
<gene>
    <name evidence="13" type="ORF">TRIUR3_08629</name>
</gene>
<evidence type="ECO:0000256" key="10">
    <source>
        <dbReference type="ARBA" id="ARBA00023170"/>
    </source>
</evidence>
<feature type="transmembrane region" description="Helical" evidence="11">
    <location>
        <begin position="238"/>
        <end position="256"/>
    </location>
</feature>
<feature type="compositionally biased region" description="Basic and acidic residues" evidence="12">
    <location>
        <begin position="26"/>
        <end position="54"/>
    </location>
</feature>
<evidence type="ECO:0000256" key="12">
    <source>
        <dbReference type="SAM" id="MobiDB-lite"/>
    </source>
</evidence>
<keyword evidence="8 11" id="KW-1133">Transmembrane helix</keyword>
<dbReference type="EMBL" id="KD182832">
    <property type="protein sequence ID" value="EMS54410.1"/>
    <property type="molecule type" value="Genomic_DNA"/>
</dbReference>
<evidence type="ECO:0000256" key="9">
    <source>
        <dbReference type="ARBA" id="ARBA00023136"/>
    </source>
</evidence>
<feature type="compositionally biased region" description="Basic residues" evidence="12">
    <location>
        <begin position="103"/>
        <end position="113"/>
    </location>
</feature>
<reference evidence="13" key="1">
    <citation type="journal article" date="2013" name="Nature">
        <title>Draft genome of the wheat A-genome progenitor Triticum urartu.</title>
        <authorList>
            <person name="Ling H.Q."/>
            <person name="Zhao S."/>
            <person name="Liu D."/>
            <person name="Wang J."/>
            <person name="Sun H."/>
            <person name="Zhang C."/>
            <person name="Fan H."/>
            <person name="Li D."/>
            <person name="Dong L."/>
            <person name="Tao Y."/>
            <person name="Gao C."/>
            <person name="Wu H."/>
            <person name="Li Y."/>
            <person name="Cui Y."/>
            <person name="Guo X."/>
            <person name="Zheng S."/>
            <person name="Wang B."/>
            <person name="Yu K."/>
            <person name="Liang Q."/>
            <person name="Yang W."/>
            <person name="Lou X."/>
            <person name="Chen J."/>
            <person name="Feng M."/>
            <person name="Jian J."/>
            <person name="Zhang X."/>
            <person name="Luo G."/>
            <person name="Jiang Y."/>
            <person name="Liu J."/>
            <person name="Wang Z."/>
            <person name="Sha Y."/>
            <person name="Zhang B."/>
            <person name="Wu H."/>
            <person name="Tang D."/>
            <person name="Shen Q."/>
            <person name="Xue P."/>
            <person name="Zou S."/>
            <person name="Wang X."/>
            <person name="Liu X."/>
            <person name="Wang F."/>
            <person name="Yang Y."/>
            <person name="An X."/>
            <person name="Dong Z."/>
            <person name="Zhang K."/>
            <person name="Zhang X."/>
            <person name="Luo M.C."/>
            <person name="Dvorak J."/>
            <person name="Tong Y."/>
            <person name="Wang J."/>
            <person name="Yang H."/>
            <person name="Li Z."/>
            <person name="Wang D."/>
            <person name="Zhang A."/>
            <person name="Wang J."/>
        </authorList>
    </citation>
    <scope>NUCLEOTIDE SEQUENCE</scope>
</reference>
<evidence type="ECO:0000256" key="3">
    <source>
        <dbReference type="ARBA" id="ARBA00022448"/>
    </source>
</evidence>
<protein>
    <recommendedName>
        <fullName evidence="11">ER lumen protein-retaining receptor</fullName>
    </recommendedName>
</protein>
<dbReference type="STRING" id="4572.M7ZPW1"/>
<organism evidence="13">
    <name type="scientific">Triticum urartu</name>
    <name type="common">Red wild einkorn</name>
    <name type="synonym">Crithodium urartu</name>
    <dbReference type="NCBI Taxonomy" id="4572"/>
    <lineage>
        <taxon>Eukaryota</taxon>
        <taxon>Viridiplantae</taxon>
        <taxon>Streptophyta</taxon>
        <taxon>Embryophyta</taxon>
        <taxon>Tracheophyta</taxon>
        <taxon>Spermatophyta</taxon>
        <taxon>Magnoliopsida</taxon>
        <taxon>Liliopsida</taxon>
        <taxon>Poales</taxon>
        <taxon>Poaceae</taxon>
        <taxon>BOP clade</taxon>
        <taxon>Pooideae</taxon>
        <taxon>Triticodae</taxon>
        <taxon>Triticeae</taxon>
        <taxon>Triticinae</taxon>
        <taxon>Triticum</taxon>
    </lineage>
</organism>
<keyword evidence="7 11" id="KW-0653">Protein transport</keyword>
<feature type="transmembrane region" description="Helical" evidence="11">
    <location>
        <begin position="262"/>
        <end position="280"/>
    </location>
</feature>
<dbReference type="AlphaFoldDB" id="M7ZPW1"/>
<evidence type="ECO:0000256" key="1">
    <source>
        <dbReference type="ARBA" id="ARBA00004477"/>
    </source>
</evidence>
<feature type="transmembrane region" description="Helical" evidence="11">
    <location>
        <begin position="292"/>
        <end position="310"/>
    </location>
</feature>
<dbReference type="PROSITE" id="PS00952">
    <property type="entry name" value="ER_LUMEN_RECEPTOR_2"/>
    <property type="match status" value="1"/>
</dbReference>
<sequence length="355" mass="40287">MAAADQATIESSRREQAEAPPLGPGKEIEHGGLQRKRDAEDQRQSDESQGDKSGRKTKKKKREVSCHVASPNSPRGRSARVHSTAARGAAPATDTTSRPPSRPFHRHASRPLRHSPAASGATSHRINPQNLAAVAGAAAAMNAFRFLGDMTHLFSVIVLLLKIYANKSCSGVSRKTQELYLAVFVARYLDLFTDYISLYNSVMKIVFITTSAAIVWYMRRHPQVRRTYDRDQDTFRHVFLVAAAFALALIFNERFTLREICWAFSIYLEAVAILPQLVLLQRSRNVDNLTGQYVLFLGAYRAFYILNWIYRYFTEGHQSRWIPWIAGLVQTGLYADFFYYYFLSWKNNVKLELPA</sequence>
<dbReference type="eggNOG" id="KOG3106">
    <property type="taxonomic scope" value="Eukaryota"/>
</dbReference>
<keyword evidence="3 11" id="KW-0813">Transport</keyword>
<feature type="transmembrane region" description="Helical" evidence="11">
    <location>
        <begin position="146"/>
        <end position="165"/>
    </location>
</feature>
<feature type="transmembrane region" description="Helical" evidence="11">
    <location>
        <begin position="322"/>
        <end position="342"/>
    </location>
</feature>
<keyword evidence="5 11" id="KW-0256">Endoplasmic reticulum</keyword>
<feature type="transmembrane region" description="Helical" evidence="11">
    <location>
        <begin position="198"/>
        <end position="217"/>
    </location>
</feature>
<evidence type="ECO:0000256" key="5">
    <source>
        <dbReference type="ARBA" id="ARBA00022824"/>
    </source>
</evidence>
<evidence type="ECO:0000256" key="2">
    <source>
        <dbReference type="ARBA" id="ARBA00010120"/>
    </source>
</evidence>
<keyword evidence="4 11" id="KW-0812">Transmembrane</keyword>
<dbReference type="GO" id="GO:0046923">
    <property type="term" value="F:ER retention sequence binding"/>
    <property type="evidence" value="ECO:0007669"/>
    <property type="project" value="InterPro"/>
</dbReference>
<dbReference type="PRINTS" id="PR00660">
    <property type="entry name" value="ERLUMENR"/>
</dbReference>
<dbReference type="GO" id="GO:0016192">
    <property type="term" value="P:vesicle-mediated transport"/>
    <property type="evidence" value="ECO:0007669"/>
    <property type="project" value="UniProtKB-KW"/>
</dbReference>
<dbReference type="InterPro" id="IPR000133">
    <property type="entry name" value="ER_ret_rcpt"/>
</dbReference>
<feature type="region of interest" description="Disordered" evidence="12">
    <location>
        <begin position="1"/>
        <end position="124"/>
    </location>
</feature>
<dbReference type="Pfam" id="PF00810">
    <property type="entry name" value="ER_lumen_recept"/>
    <property type="match status" value="1"/>
</dbReference>
<keyword evidence="10 11" id="KW-0675">Receptor</keyword>